<dbReference type="GO" id="GO:0009253">
    <property type="term" value="P:peptidoglycan catabolic process"/>
    <property type="evidence" value="ECO:0007669"/>
    <property type="project" value="InterPro"/>
</dbReference>
<protein>
    <submittedName>
        <fullName evidence="1">Uncharacterized protein</fullName>
    </submittedName>
</protein>
<comment type="caution">
    <text evidence="1">The sequence shown here is derived from an EMBL/GenBank/DDBJ whole genome shotgun (WGS) entry which is preliminary data.</text>
</comment>
<proteinExistence type="predicted"/>
<evidence type="ECO:0000313" key="2">
    <source>
        <dbReference type="Proteomes" id="UP000754226"/>
    </source>
</evidence>
<accession>A0A943I4K2</accession>
<dbReference type="GO" id="GO:0008745">
    <property type="term" value="F:N-acetylmuramoyl-L-alanine amidase activity"/>
    <property type="evidence" value="ECO:0007669"/>
    <property type="project" value="InterPro"/>
</dbReference>
<sequence>MQKDNSWNFKGCKYKTREETLGIHLDFTPIEMDAYDFGRRQVGKGWLNIGYHYIIHLDGSIERGIPEEQYADPSILHFHDCICVLVMGVGPAEIDQWKRMAWPLMEEKLGLKLPLIGE</sequence>
<dbReference type="EMBL" id="JAGZCZ010000005">
    <property type="protein sequence ID" value="MBS5519636.1"/>
    <property type="molecule type" value="Genomic_DNA"/>
</dbReference>
<organism evidence="1 2">
    <name type="scientific">Acidaminococcus intestini</name>
    <dbReference type="NCBI Taxonomy" id="187327"/>
    <lineage>
        <taxon>Bacteria</taxon>
        <taxon>Bacillati</taxon>
        <taxon>Bacillota</taxon>
        <taxon>Negativicutes</taxon>
        <taxon>Acidaminococcales</taxon>
        <taxon>Acidaminococcaceae</taxon>
        <taxon>Acidaminococcus</taxon>
    </lineage>
</organism>
<gene>
    <name evidence="1" type="ORF">KHX13_04805</name>
</gene>
<evidence type="ECO:0000313" key="1">
    <source>
        <dbReference type="EMBL" id="MBS5519636.1"/>
    </source>
</evidence>
<dbReference type="Gene3D" id="3.40.80.10">
    <property type="entry name" value="Peptidoglycan recognition protein-like"/>
    <property type="match status" value="1"/>
</dbReference>
<dbReference type="AlphaFoldDB" id="A0A943I4K2"/>
<dbReference type="Proteomes" id="UP000754226">
    <property type="component" value="Unassembled WGS sequence"/>
</dbReference>
<dbReference type="InterPro" id="IPR036505">
    <property type="entry name" value="Amidase/PGRP_sf"/>
</dbReference>
<reference evidence="1" key="1">
    <citation type="submission" date="2021-02" db="EMBL/GenBank/DDBJ databases">
        <title>Infant gut strain persistence is associated with maternal origin, phylogeny, and functional potential including surface adhesion and iron acquisition.</title>
        <authorList>
            <person name="Lou Y.C."/>
        </authorList>
    </citation>
    <scope>NUCLEOTIDE SEQUENCE</scope>
    <source>
        <strain evidence="1">L3_106_000M1_dasL3_106_000M1_concoct_15</strain>
    </source>
</reference>
<dbReference type="SUPFAM" id="SSF55846">
    <property type="entry name" value="N-acetylmuramoyl-L-alanine amidase-like"/>
    <property type="match status" value="1"/>
</dbReference>
<name>A0A943I4K2_9FIRM</name>